<sequence length="49" mass="5702">MTEQGKLKQRRGSSVGGTALPHRHLRLQSSRFQEQKTKEKRGRDRERVG</sequence>
<comment type="caution">
    <text evidence="2">The sequence shown here is derived from an EMBL/GenBank/DDBJ whole genome shotgun (WGS) entry which is preliminary data.</text>
</comment>
<name>A0AAD6W669_9ROSI</name>
<feature type="region of interest" description="Disordered" evidence="1">
    <location>
        <begin position="1"/>
        <end position="49"/>
    </location>
</feature>
<proteinExistence type="predicted"/>
<accession>A0AAD6W669</accession>
<evidence type="ECO:0000313" key="3">
    <source>
        <dbReference type="Proteomes" id="UP001164929"/>
    </source>
</evidence>
<protein>
    <submittedName>
        <fullName evidence="2">Uncharacterized protein</fullName>
    </submittedName>
</protein>
<dbReference type="EMBL" id="JAQIZT010000004">
    <property type="protein sequence ID" value="KAJ7000682.1"/>
    <property type="molecule type" value="Genomic_DNA"/>
</dbReference>
<dbReference type="AlphaFoldDB" id="A0AAD6W669"/>
<feature type="compositionally biased region" description="Basic and acidic residues" evidence="1">
    <location>
        <begin position="33"/>
        <end position="49"/>
    </location>
</feature>
<gene>
    <name evidence="2" type="ORF">NC653_011206</name>
</gene>
<evidence type="ECO:0000313" key="2">
    <source>
        <dbReference type="EMBL" id="KAJ7000682.1"/>
    </source>
</evidence>
<keyword evidence="3" id="KW-1185">Reference proteome</keyword>
<evidence type="ECO:0000256" key="1">
    <source>
        <dbReference type="SAM" id="MobiDB-lite"/>
    </source>
</evidence>
<organism evidence="2 3">
    <name type="scientific">Populus alba x Populus x berolinensis</name>
    <dbReference type="NCBI Taxonomy" id="444605"/>
    <lineage>
        <taxon>Eukaryota</taxon>
        <taxon>Viridiplantae</taxon>
        <taxon>Streptophyta</taxon>
        <taxon>Embryophyta</taxon>
        <taxon>Tracheophyta</taxon>
        <taxon>Spermatophyta</taxon>
        <taxon>Magnoliopsida</taxon>
        <taxon>eudicotyledons</taxon>
        <taxon>Gunneridae</taxon>
        <taxon>Pentapetalae</taxon>
        <taxon>rosids</taxon>
        <taxon>fabids</taxon>
        <taxon>Malpighiales</taxon>
        <taxon>Salicaceae</taxon>
        <taxon>Saliceae</taxon>
        <taxon>Populus</taxon>
    </lineage>
</organism>
<reference evidence="2 3" key="1">
    <citation type="journal article" date="2023" name="Mol. Ecol. Resour.">
        <title>Chromosome-level genome assembly of a triploid poplar Populus alba 'Berolinensis'.</title>
        <authorList>
            <person name="Chen S."/>
            <person name="Yu Y."/>
            <person name="Wang X."/>
            <person name="Wang S."/>
            <person name="Zhang T."/>
            <person name="Zhou Y."/>
            <person name="He R."/>
            <person name="Meng N."/>
            <person name="Wang Y."/>
            <person name="Liu W."/>
            <person name="Liu Z."/>
            <person name="Liu J."/>
            <person name="Guo Q."/>
            <person name="Huang H."/>
            <person name="Sederoff R.R."/>
            <person name="Wang G."/>
            <person name="Qu G."/>
            <person name="Chen S."/>
        </authorList>
    </citation>
    <scope>NUCLEOTIDE SEQUENCE [LARGE SCALE GENOMIC DNA]</scope>
    <source>
        <strain evidence="2">SC-2020</strain>
    </source>
</reference>
<dbReference type="Proteomes" id="UP001164929">
    <property type="component" value="Chromosome 4"/>
</dbReference>